<dbReference type="InterPro" id="IPR004447">
    <property type="entry name" value="Peptidase_S41A"/>
</dbReference>
<dbReference type="Pfam" id="PF00595">
    <property type="entry name" value="PDZ"/>
    <property type="match status" value="1"/>
</dbReference>
<keyword evidence="4 5" id="KW-0720">Serine protease</keyword>
<dbReference type="NCBIfam" id="TIGR00225">
    <property type="entry name" value="prc"/>
    <property type="match status" value="1"/>
</dbReference>
<dbReference type="OrthoDB" id="9812068at2"/>
<dbReference type="GO" id="GO:0007165">
    <property type="term" value="P:signal transduction"/>
    <property type="evidence" value="ECO:0007669"/>
    <property type="project" value="TreeGrafter"/>
</dbReference>
<dbReference type="PROSITE" id="PS51257">
    <property type="entry name" value="PROKAR_LIPOPROTEIN"/>
    <property type="match status" value="1"/>
</dbReference>
<evidence type="ECO:0000256" key="1">
    <source>
        <dbReference type="ARBA" id="ARBA00009179"/>
    </source>
</evidence>
<feature type="domain" description="PDZ" evidence="6">
    <location>
        <begin position="250"/>
        <end position="335"/>
    </location>
</feature>
<dbReference type="GO" id="GO:0004175">
    <property type="term" value="F:endopeptidase activity"/>
    <property type="evidence" value="ECO:0007669"/>
    <property type="project" value="TreeGrafter"/>
</dbReference>
<dbReference type="AlphaFoldDB" id="A0A1M4WP93"/>
<evidence type="ECO:0000313" key="8">
    <source>
        <dbReference type="Proteomes" id="UP000184462"/>
    </source>
</evidence>
<dbReference type="PANTHER" id="PTHR32060">
    <property type="entry name" value="TAIL-SPECIFIC PROTEASE"/>
    <property type="match status" value="1"/>
</dbReference>
<dbReference type="EMBL" id="FQTW01000006">
    <property type="protein sequence ID" value="SHE83045.1"/>
    <property type="molecule type" value="Genomic_DNA"/>
</dbReference>
<dbReference type="Gene3D" id="3.90.226.10">
    <property type="entry name" value="2-enoyl-CoA Hydratase, Chain A, domain 1"/>
    <property type="match status" value="1"/>
</dbReference>
<dbReference type="STRING" id="1155689.SAMN05444278_10694"/>
<dbReference type="RefSeq" id="WP_073193207.1">
    <property type="nucleotide sequence ID" value="NZ_FQTW01000006.1"/>
</dbReference>
<dbReference type="InterPro" id="IPR029045">
    <property type="entry name" value="ClpP/crotonase-like_dom_sf"/>
</dbReference>
<dbReference type="CDD" id="cd07560">
    <property type="entry name" value="Peptidase_S41_CPP"/>
    <property type="match status" value="1"/>
</dbReference>
<dbReference type="Pfam" id="PF11818">
    <property type="entry name" value="DUF3340"/>
    <property type="match status" value="1"/>
</dbReference>
<keyword evidence="8" id="KW-1185">Reference proteome</keyword>
<dbReference type="SUPFAM" id="SSF50156">
    <property type="entry name" value="PDZ domain-like"/>
    <property type="match status" value="1"/>
</dbReference>
<dbReference type="Proteomes" id="UP000184462">
    <property type="component" value="Unassembled WGS sequence"/>
</dbReference>
<sequence>MKKNIFVLFVITVLSITSCSFTTKKFDSDSDKDKVLIELISFVINQGHYDMKAMDDAFSKALYKDFMGTLDPMKRYFTQKQINDLTAYKTELDDAIKGKDISFFNQAHQDLQTQMKVTEDFYVEILDKPFDFSKDENISTDYDELNYAKNNRELKERWRKQLKFTTLSNYTDLVEEQEQRQKDEDDFEPKSLDSLEIEARELTRKSLKNFYSTMSDLERKDWFGIYINSIVSQFDPHTNYLAPQDKERFDISMSGKLEGIGARLQKQTNNIKIVEIISGGPAWKNGKLEVGDVIQKVKQEDEDQAVTITGMRLSDAVELIKGPKSTVVTLTVKKVDGKIENISIVRDVVEIEETYAKTAVTKKENHNYGIINLPKFYFDVNNYKNRNAASDIKKEIERLNQENVEGLIIDLRNNGGGSLSTVVDIAGFFIKNGPVVQVRDRKNDVEVLKDTDRNILWNKPLVILVNELSASASEILAAAMQDYKRAIIIGSKQTYGKGTVQNVVDLNRWMKNSTFGDMGALKITTQKFYRINGGSTQLKGVESDVPVPDRYSYIDIGERDYENPMPWDKIAAASYSAWDGYKNYDEVVKNSTKRLNQNKVLQLIDDNAKWIKSQRDMNTFSLNYEIYRAEQDDMRQQSKRFEEINDYSNNLDFKALPYEMAKFKSDTALAEKRKRWYKSLSKDAYVEEAIQVLSELETKVNYKVAEKSVKP</sequence>
<evidence type="ECO:0000256" key="5">
    <source>
        <dbReference type="RuleBase" id="RU004404"/>
    </source>
</evidence>
<dbReference type="Pfam" id="PF17804">
    <property type="entry name" value="TSP_NTD"/>
    <property type="match status" value="1"/>
</dbReference>
<keyword evidence="3 5" id="KW-0378">Hydrolase</keyword>
<dbReference type="InterPro" id="IPR036034">
    <property type="entry name" value="PDZ_sf"/>
</dbReference>
<dbReference type="InterPro" id="IPR001478">
    <property type="entry name" value="PDZ"/>
</dbReference>
<dbReference type="PANTHER" id="PTHR32060:SF22">
    <property type="entry name" value="CARBOXYL-TERMINAL-PROCESSING PEPTIDASE 3, CHLOROPLASTIC"/>
    <property type="match status" value="1"/>
</dbReference>
<dbReference type="InterPro" id="IPR020992">
    <property type="entry name" value="Tail_Prtase_C"/>
</dbReference>
<name>A0A1M4WP93_9FLAO</name>
<evidence type="ECO:0000313" key="7">
    <source>
        <dbReference type="EMBL" id="SHE83045.1"/>
    </source>
</evidence>
<dbReference type="Gene3D" id="2.30.42.10">
    <property type="match status" value="1"/>
</dbReference>
<proteinExistence type="inferred from homology"/>
<keyword evidence="2 5" id="KW-0645">Protease</keyword>
<dbReference type="InterPro" id="IPR040573">
    <property type="entry name" value="TSP_N"/>
</dbReference>
<protein>
    <submittedName>
        <fullName evidence="7">Carboxyl-terminal processing protease</fullName>
    </submittedName>
</protein>
<dbReference type="SUPFAM" id="SSF52096">
    <property type="entry name" value="ClpP/crotonase"/>
    <property type="match status" value="1"/>
</dbReference>
<evidence type="ECO:0000256" key="3">
    <source>
        <dbReference type="ARBA" id="ARBA00022801"/>
    </source>
</evidence>
<organism evidence="7 8">
    <name type="scientific">Psychroflexus salarius</name>
    <dbReference type="NCBI Taxonomy" id="1155689"/>
    <lineage>
        <taxon>Bacteria</taxon>
        <taxon>Pseudomonadati</taxon>
        <taxon>Bacteroidota</taxon>
        <taxon>Flavobacteriia</taxon>
        <taxon>Flavobacteriales</taxon>
        <taxon>Flavobacteriaceae</taxon>
        <taxon>Psychroflexus</taxon>
    </lineage>
</organism>
<dbReference type="SMART" id="SM00228">
    <property type="entry name" value="PDZ"/>
    <property type="match status" value="1"/>
</dbReference>
<dbReference type="SMART" id="SM00245">
    <property type="entry name" value="TSPc"/>
    <property type="match status" value="1"/>
</dbReference>
<dbReference type="CDD" id="cd06782">
    <property type="entry name" value="cpPDZ_CPP-like"/>
    <property type="match status" value="1"/>
</dbReference>
<comment type="similarity">
    <text evidence="1 5">Belongs to the peptidase S41A family.</text>
</comment>
<accession>A0A1M4WP93</accession>
<gene>
    <name evidence="7" type="ORF">SAMN05444278_10694</name>
</gene>
<evidence type="ECO:0000259" key="6">
    <source>
        <dbReference type="PROSITE" id="PS50106"/>
    </source>
</evidence>
<reference evidence="7 8" key="1">
    <citation type="submission" date="2016-11" db="EMBL/GenBank/DDBJ databases">
        <authorList>
            <person name="Jaros S."/>
            <person name="Januszkiewicz K."/>
            <person name="Wedrychowicz H."/>
        </authorList>
    </citation>
    <scope>NUCLEOTIDE SEQUENCE [LARGE SCALE GENOMIC DNA]</scope>
    <source>
        <strain evidence="7 8">DSM 25661</strain>
    </source>
</reference>
<dbReference type="GO" id="GO:0006508">
    <property type="term" value="P:proteolysis"/>
    <property type="evidence" value="ECO:0007669"/>
    <property type="project" value="UniProtKB-KW"/>
</dbReference>
<dbReference type="InterPro" id="IPR005151">
    <property type="entry name" value="Tail-specific_protease"/>
</dbReference>
<dbReference type="Pfam" id="PF03572">
    <property type="entry name" value="Peptidase_S41"/>
    <property type="match status" value="1"/>
</dbReference>
<dbReference type="GO" id="GO:0030288">
    <property type="term" value="C:outer membrane-bounded periplasmic space"/>
    <property type="evidence" value="ECO:0007669"/>
    <property type="project" value="TreeGrafter"/>
</dbReference>
<dbReference type="PROSITE" id="PS50106">
    <property type="entry name" value="PDZ"/>
    <property type="match status" value="1"/>
</dbReference>
<dbReference type="GO" id="GO:0008236">
    <property type="term" value="F:serine-type peptidase activity"/>
    <property type="evidence" value="ECO:0007669"/>
    <property type="project" value="UniProtKB-KW"/>
</dbReference>
<evidence type="ECO:0000256" key="2">
    <source>
        <dbReference type="ARBA" id="ARBA00022670"/>
    </source>
</evidence>
<evidence type="ECO:0000256" key="4">
    <source>
        <dbReference type="ARBA" id="ARBA00022825"/>
    </source>
</evidence>